<evidence type="ECO:0000256" key="1">
    <source>
        <dbReference type="ARBA" id="ARBA00004123"/>
    </source>
</evidence>
<keyword evidence="7" id="KW-0862">Zinc</keyword>
<evidence type="ECO:0000256" key="9">
    <source>
        <dbReference type="ARBA" id="ARBA00038064"/>
    </source>
</evidence>
<dbReference type="InterPro" id="IPR051879">
    <property type="entry name" value="C2H2-ZF_Maturation_Protein"/>
</dbReference>
<dbReference type="FunFam" id="3.30.160.60:FF:000299">
    <property type="entry name" value="Zinc finger protein 593"/>
    <property type="match status" value="1"/>
</dbReference>
<name>A0AAV9IRH4_CYACA</name>
<dbReference type="Pfam" id="PF12171">
    <property type="entry name" value="zf-C2H2_jaz"/>
    <property type="match status" value="1"/>
</dbReference>
<dbReference type="PROSITE" id="PS50157">
    <property type="entry name" value="ZINC_FINGER_C2H2_2"/>
    <property type="match status" value="1"/>
</dbReference>
<evidence type="ECO:0000259" key="12">
    <source>
        <dbReference type="PROSITE" id="PS50157"/>
    </source>
</evidence>
<keyword evidence="6 10" id="KW-0863">Zinc-finger</keyword>
<dbReference type="Proteomes" id="UP001301350">
    <property type="component" value="Unassembled WGS sequence"/>
</dbReference>
<keyword evidence="5" id="KW-0479">Metal-binding</keyword>
<evidence type="ECO:0000256" key="6">
    <source>
        <dbReference type="ARBA" id="ARBA00022771"/>
    </source>
</evidence>
<proteinExistence type="inferred from homology"/>
<dbReference type="GO" id="GO:0008270">
    <property type="term" value="F:zinc ion binding"/>
    <property type="evidence" value="ECO:0007669"/>
    <property type="project" value="UniProtKB-KW"/>
</dbReference>
<protein>
    <recommendedName>
        <fullName evidence="12">C2H2-type domain-containing protein</fullName>
    </recommendedName>
</protein>
<evidence type="ECO:0000256" key="3">
    <source>
        <dbReference type="ARBA" id="ARBA00022490"/>
    </source>
</evidence>
<dbReference type="PANTHER" id="PTHR46095:SF1">
    <property type="entry name" value="ZINC FINGER PROTEIN 593"/>
    <property type="match status" value="1"/>
</dbReference>
<dbReference type="InterPro" id="IPR036236">
    <property type="entry name" value="Znf_C2H2_sf"/>
</dbReference>
<keyword evidence="14" id="KW-1185">Reference proteome</keyword>
<comment type="similarity">
    <text evidence="9">Belongs to the ZNF593/BUD20 C2H2-type zinc-finger protein family.</text>
</comment>
<comment type="subcellular location">
    <subcellularLocation>
        <location evidence="2">Cytoplasm</location>
    </subcellularLocation>
    <subcellularLocation>
        <location evidence="1">Nucleus</location>
    </subcellularLocation>
</comment>
<evidence type="ECO:0000256" key="7">
    <source>
        <dbReference type="ARBA" id="ARBA00022833"/>
    </source>
</evidence>
<keyword evidence="8" id="KW-0539">Nucleus</keyword>
<evidence type="ECO:0000256" key="2">
    <source>
        <dbReference type="ARBA" id="ARBA00004496"/>
    </source>
</evidence>
<feature type="region of interest" description="Disordered" evidence="11">
    <location>
        <begin position="1"/>
        <end position="23"/>
    </location>
</feature>
<dbReference type="EMBL" id="JANCYW010000003">
    <property type="protein sequence ID" value="KAK4534902.1"/>
    <property type="molecule type" value="Genomic_DNA"/>
</dbReference>
<dbReference type="GO" id="GO:0042254">
    <property type="term" value="P:ribosome biogenesis"/>
    <property type="evidence" value="ECO:0007669"/>
    <property type="project" value="UniProtKB-KW"/>
</dbReference>
<accession>A0AAV9IRH4</accession>
<organism evidence="13 14">
    <name type="scientific">Cyanidium caldarium</name>
    <name type="common">Red alga</name>
    <dbReference type="NCBI Taxonomy" id="2771"/>
    <lineage>
        <taxon>Eukaryota</taxon>
        <taxon>Rhodophyta</taxon>
        <taxon>Bangiophyceae</taxon>
        <taxon>Cyanidiales</taxon>
        <taxon>Cyanidiaceae</taxon>
        <taxon>Cyanidium</taxon>
    </lineage>
</organism>
<dbReference type="SMART" id="SM00451">
    <property type="entry name" value="ZnF_U1"/>
    <property type="match status" value="1"/>
</dbReference>
<evidence type="ECO:0000256" key="4">
    <source>
        <dbReference type="ARBA" id="ARBA00022517"/>
    </source>
</evidence>
<dbReference type="AlphaFoldDB" id="A0AAV9IRH4"/>
<feature type="compositionally biased region" description="Basic residues" evidence="11">
    <location>
        <begin position="1"/>
        <end position="16"/>
    </location>
</feature>
<evidence type="ECO:0000313" key="14">
    <source>
        <dbReference type="Proteomes" id="UP001301350"/>
    </source>
</evidence>
<dbReference type="GO" id="GO:0043021">
    <property type="term" value="F:ribonucleoprotein complex binding"/>
    <property type="evidence" value="ECO:0007669"/>
    <property type="project" value="UniProtKB-ARBA"/>
</dbReference>
<keyword evidence="3" id="KW-0963">Cytoplasm</keyword>
<feature type="domain" description="C2H2-type" evidence="12">
    <location>
        <begin position="53"/>
        <end position="77"/>
    </location>
</feature>
<dbReference type="GO" id="GO:0005737">
    <property type="term" value="C:cytoplasm"/>
    <property type="evidence" value="ECO:0007669"/>
    <property type="project" value="UniProtKB-SubCell"/>
</dbReference>
<dbReference type="Gene3D" id="3.30.160.60">
    <property type="entry name" value="Classic Zinc Finger"/>
    <property type="match status" value="1"/>
</dbReference>
<dbReference type="GO" id="GO:0005634">
    <property type="term" value="C:nucleus"/>
    <property type="evidence" value="ECO:0007669"/>
    <property type="project" value="UniProtKB-SubCell"/>
</dbReference>
<comment type="caution">
    <text evidence="13">The sequence shown here is derived from an EMBL/GenBank/DDBJ whole genome shotgun (WGS) entry which is preliminary data.</text>
</comment>
<reference evidence="13 14" key="1">
    <citation type="submission" date="2022-07" db="EMBL/GenBank/DDBJ databases">
        <title>Genome-wide signatures of adaptation to extreme environments.</title>
        <authorList>
            <person name="Cho C.H."/>
            <person name="Yoon H.S."/>
        </authorList>
    </citation>
    <scope>NUCLEOTIDE SEQUENCE [LARGE SCALE GENOMIC DNA]</scope>
    <source>
        <strain evidence="13 14">DBV 063 E5</strain>
    </source>
</reference>
<evidence type="ECO:0000256" key="8">
    <source>
        <dbReference type="ARBA" id="ARBA00023242"/>
    </source>
</evidence>
<evidence type="ECO:0000256" key="10">
    <source>
        <dbReference type="PROSITE-ProRule" id="PRU00042"/>
    </source>
</evidence>
<dbReference type="GO" id="GO:0003676">
    <property type="term" value="F:nucleic acid binding"/>
    <property type="evidence" value="ECO:0007669"/>
    <property type="project" value="InterPro"/>
</dbReference>
<evidence type="ECO:0000313" key="13">
    <source>
        <dbReference type="EMBL" id="KAK4534902.1"/>
    </source>
</evidence>
<dbReference type="SUPFAM" id="SSF57667">
    <property type="entry name" value="beta-beta-alpha zinc fingers"/>
    <property type="match status" value="1"/>
</dbReference>
<dbReference type="InterPro" id="IPR022755">
    <property type="entry name" value="Znf_C2H2_jaz"/>
</dbReference>
<dbReference type="InterPro" id="IPR003604">
    <property type="entry name" value="Matrin/U1-like-C_Znf_C2H2"/>
</dbReference>
<dbReference type="PANTHER" id="PTHR46095">
    <property type="entry name" value="ZINC FINGER PROTEIN 593"/>
    <property type="match status" value="1"/>
</dbReference>
<dbReference type="InterPro" id="IPR013087">
    <property type="entry name" value="Znf_C2H2_type"/>
</dbReference>
<evidence type="ECO:0000256" key="5">
    <source>
        <dbReference type="ARBA" id="ARBA00022723"/>
    </source>
</evidence>
<evidence type="ECO:0000256" key="11">
    <source>
        <dbReference type="SAM" id="MobiDB-lite"/>
    </source>
</evidence>
<keyword evidence="4" id="KW-0690">Ribosome biogenesis</keyword>
<dbReference type="PROSITE" id="PS00028">
    <property type="entry name" value="ZINC_FINGER_C2H2_1"/>
    <property type="match status" value="1"/>
</dbReference>
<gene>
    <name evidence="13" type="ORF">CDCA_CDCA03G0927</name>
</gene>
<sequence length="113" mass="12972">MGSGRKRHNRAARMTRRAQPDLDQIHAEYHAVQSRTVARREPLDIDKPGMGQFRCVACARYFVSVSAQRAHERTKAHRRRLRQLHTDVPYTVQEAMQAAGLGAMRIDQHATVR</sequence>